<evidence type="ECO:0000256" key="3">
    <source>
        <dbReference type="ARBA" id="ARBA00022737"/>
    </source>
</evidence>
<dbReference type="InParanoid" id="C3YG35"/>
<dbReference type="InterPro" id="IPR001611">
    <property type="entry name" value="Leu-rich_rpt"/>
</dbReference>
<keyword evidence="1" id="KW-0433">Leucine-rich repeat</keyword>
<feature type="non-terminal residue" evidence="4">
    <location>
        <position position="159"/>
    </location>
</feature>
<gene>
    <name evidence="4" type="ORF">BRAFLDRAFT_206376</name>
</gene>
<protein>
    <recommendedName>
        <fullName evidence="5">LRRCT domain-containing protein</fullName>
    </recommendedName>
</protein>
<evidence type="ECO:0000313" key="4">
    <source>
        <dbReference type="EMBL" id="EEN60840.1"/>
    </source>
</evidence>
<proteinExistence type="predicted"/>
<dbReference type="SUPFAM" id="SSF52058">
    <property type="entry name" value="L domain-like"/>
    <property type="match status" value="1"/>
</dbReference>
<reference evidence="4" key="1">
    <citation type="journal article" date="2008" name="Nature">
        <title>The amphioxus genome and the evolution of the chordate karyotype.</title>
        <authorList>
            <consortium name="US DOE Joint Genome Institute (JGI-PGF)"/>
            <person name="Putnam N.H."/>
            <person name="Butts T."/>
            <person name="Ferrier D.E.K."/>
            <person name="Furlong R.F."/>
            <person name="Hellsten U."/>
            <person name="Kawashima T."/>
            <person name="Robinson-Rechavi M."/>
            <person name="Shoguchi E."/>
            <person name="Terry A."/>
            <person name="Yu J.-K."/>
            <person name="Benito-Gutierrez E.L."/>
            <person name="Dubchak I."/>
            <person name="Garcia-Fernandez J."/>
            <person name="Gibson-Brown J.J."/>
            <person name="Grigoriev I.V."/>
            <person name="Horton A.C."/>
            <person name="de Jong P.J."/>
            <person name="Jurka J."/>
            <person name="Kapitonov V.V."/>
            <person name="Kohara Y."/>
            <person name="Kuroki Y."/>
            <person name="Lindquist E."/>
            <person name="Lucas S."/>
            <person name="Osoegawa K."/>
            <person name="Pennacchio L.A."/>
            <person name="Salamov A.A."/>
            <person name="Satou Y."/>
            <person name="Sauka-Spengler T."/>
            <person name="Schmutz J."/>
            <person name="Shin-I T."/>
            <person name="Toyoda A."/>
            <person name="Bronner-Fraser M."/>
            <person name="Fujiyama A."/>
            <person name="Holland L.Z."/>
            <person name="Holland P.W.H."/>
            <person name="Satoh N."/>
            <person name="Rokhsar D.S."/>
        </authorList>
    </citation>
    <scope>NUCLEOTIDE SEQUENCE [LARGE SCALE GENOMIC DNA]</scope>
    <source>
        <strain evidence="4">S238N-H82</strain>
        <tissue evidence="4">Testes</tissue>
    </source>
</reference>
<dbReference type="InterPro" id="IPR003591">
    <property type="entry name" value="Leu-rich_rpt_typical-subtyp"/>
</dbReference>
<keyword evidence="2" id="KW-0732">Signal</keyword>
<organism>
    <name type="scientific">Branchiostoma floridae</name>
    <name type="common">Florida lancelet</name>
    <name type="synonym">Amphioxus</name>
    <dbReference type="NCBI Taxonomy" id="7739"/>
    <lineage>
        <taxon>Eukaryota</taxon>
        <taxon>Metazoa</taxon>
        <taxon>Chordata</taxon>
        <taxon>Cephalochordata</taxon>
        <taxon>Leptocardii</taxon>
        <taxon>Amphioxiformes</taxon>
        <taxon>Branchiostomatidae</taxon>
        <taxon>Branchiostoma</taxon>
    </lineage>
</organism>
<dbReference type="Pfam" id="PF13855">
    <property type="entry name" value="LRR_8"/>
    <property type="match status" value="1"/>
</dbReference>
<dbReference type="PANTHER" id="PTHR24366">
    <property type="entry name" value="IG(IMMUNOGLOBULIN) AND LRR(LEUCINE RICH REPEAT) DOMAINS"/>
    <property type="match status" value="1"/>
</dbReference>
<accession>C3YG35</accession>
<name>C3YG35_BRAFL</name>
<keyword evidence="3" id="KW-0677">Repeat</keyword>
<sequence>MDMETLDLRRNHIKTLLSNNFVNYSKLSNIYLSGNKVAEIHQDAFNGLTKLETLQLSDNFLRTFPCRALEELTALRTLKLDNNTIDLIPTNCTLPALTFIDLSNNNLQTLPESFCSFGETTKLSFDGNPWRCDDSLLPLLPCEQVSSRIKCTVPFNISG</sequence>
<dbReference type="SMART" id="SM00369">
    <property type="entry name" value="LRR_TYP"/>
    <property type="match status" value="4"/>
</dbReference>
<dbReference type="Pfam" id="PF00560">
    <property type="entry name" value="LRR_1"/>
    <property type="match status" value="1"/>
</dbReference>
<dbReference type="eggNOG" id="KOG0619">
    <property type="taxonomic scope" value="Eukaryota"/>
</dbReference>
<dbReference type="EMBL" id="GG666510">
    <property type="protein sequence ID" value="EEN60840.1"/>
    <property type="molecule type" value="Genomic_DNA"/>
</dbReference>
<evidence type="ECO:0000256" key="1">
    <source>
        <dbReference type="ARBA" id="ARBA00022614"/>
    </source>
</evidence>
<dbReference type="InterPro" id="IPR032675">
    <property type="entry name" value="LRR_dom_sf"/>
</dbReference>
<dbReference type="Gene3D" id="3.80.10.10">
    <property type="entry name" value="Ribonuclease Inhibitor"/>
    <property type="match status" value="1"/>
</dbReference>
<dbReference type="PANTHER" id="PTHR24366:SF161">
    <property type="entry name" value="TIR DOMAIN-CONTAINING PROTEIN"/>
    <property type="match status" value="1"/>
</dbReference>
<evidence type="ECO:0008006" key="5">
    <source>
        <dbReference type="Google" id="ProtNLM"/>
    </source>
</evidence>
<dbReference type="AlphaFoldDB" id="C3YG35"/>
<evidence type="ECO:0000256" key="2">
    <source>
        <dbReference type="ARBA" id="ARBA00022729"/>
    </source>
</evidence>